<dbReference type="EMBL" id="CP001962">
    <property type="protein sequence ID" value="ADW21640.1"/>
    <property type="molecule type" value="Genomic_DNA"/>
</dbReference>
<feature type="region of interest" description="Disordered" evidence="1">
    <location>
        <begin position="184"/>
        <end position="204"/>
    </location>
</feature>
<dbReference type="STRING" id="743525.TSC_c10180"/>
<accession>E8PPH4</accession>
<evidence type="ECO:0000313" key="2">
    <source>
        <dbReference type="EMBL" id="ADW21640.1"/>
    </source>
</evidence>
<proteinExistence type="predicted"/>
<evidence type="ECO:0000313" key="3">
    <source>
        <dbReference type="Proteomes" id="UP000008087"/>
    </source>
</evidence>
<dbReference type="KEGG" id="tsc:TSC_c10180"/>
<evidence type="ECO:0000256" key="1">
    <source>
        <dbReference type="SAM" id="MobiDB-lite"/>
    </source>
</evidence>
<dbReference type="AlphaFoldDB" id="E8PPH4"/>
<dbReference type="HOGENOM" id="CLU_1239661_0_0_0"/>
<name>E8PPH4_THESS</name>
<sequence length="223" mass="25103">MEGIAPDQPASLLTQGREAVGGDMEWFREGALRAVQAAQESFRWLQPSISALALDPVSRAFEHFQRVFRAVERFQRPFRALEGVQRVFRVVQAVQEAAQKPFRLLRDLLYRDALVAAQQALQEAWRREALGGGRVRRVRLDSSTLPYSLLTRFFDGRRLNIRKLILALLSLFFLPTVFQAVNGDQEPEEPSRTAAPLGPDPPRPLIRLIVPRTIQPIAGPSAA</sequence>
<dbReference type="Proteomes" id="UP000008087">
    <property type="component" value="Chromosome"/>
</dbReference>
<reference evidence="3" key="1">
    <citation type="submission" date="2010-03" db="EMBL/GenBank/DDBJ databases">
        <title>The genome sequence of Thermus scotoductus SA-01.</title>
        <authorList>
            <person name="Gounder K."/>
            <person name="Liesegang H."/>
            <person name="Brzuszkiewicz E."/>
            <person name="Wollherr A."/>
            <person name="Daniel R."/>
            <person name="Gottschalk G."/>
            <person name="van Heerden E."/>
            <person name="Litthauer D."/>
        </authorList>
    </citation>
    <scope>NUCLEOTIDE SEQUENCE [LARGE SCALE GENOMIC DNA]</scope>
    <source>
        <strain evidence="3">ATCC 700910 / SA-01</strain>
    </source>
</reference>
<organism evidence="2 3">
    <name type="scientific">Thermus scotoductus (strain ATCC 700910 / SA-01)</name>
    <dbReference type="NCBI Taxonomy" id="743525"/>
    <lineage>
        <taxon>Bacteria</taxon>
        <taxon>Thermotogati</taxon>
        <taxon>Deinococcota</taxon>
        <taxon>Deinococci</taxon>
        <taxon>Thermales</taxon>
        <taxon>Thermaceae</taxon>
        <taxon>Thermus</taxon>
    </lineage>
</organism>
<gene>
    <name evidence="2" type="ordered locus">TSC_c10180</name>
</gene>
<protein>
    <submittedName>
        <fullName evidence="2">Uncharacterized protein</fullName>
    </submittedName>
</protein>
<reference evidence="2 3" key="2">
    <citation type="journal article" date="2011" name="BMC Genomics">
        <title>Sequence of the hyperplastic genome of the naturally competent Thermus scotoductus SA-01.</title>
        <authorList>
            <person name="Gounder K."/>
            <person name="Brzuszkiewicz E."/>
            <person name="Liesegang H."/>
            <person name="Wollherr A."/>
            <person name="Daniel R."/>
            <person name="Gottschalk G."/>
            <person name="Reva O."/>
            <person name="Kumwenda B."/>
            <person name="Srivastava M."/>
            <person name="Bricio C."/>
            <person name="Berenguer J."/>
            <person name="van Heerden E."/>
            <person name="Litthauer D."/>
        </authorList>
    </citation>
    <scope>NUCLEOTIDE SEQUENCE [LARGE SCALE GENOMIC DNA]</scope>
    <source>
        <strain evidence="3">ATCC 700910 / SA-01</strain>
    </source>
</reference>